<evidence type="ECO:0000259" key="1">
    <source>
        <dbReference type="PROSITE" id="PS51186"/>
    </source>
</evidence>
<evidence type="ECO:0000313" key="3">
    <source>
        <dbReference type="Proteomes" id="UP001081071"/>
    </source>
</evidence>
<feature type="domain" description="N-acetyltransferase" evidence="1">
    <location>
        <begin position="7"/>
        <end position="173"/>
    </location>
</feature>
<sequence length="696" mass="74361">MSTGSHTSIRPFTPDDADRVATLLTARADSPNRVTGGITGADVLRELELRRTVAFFVAEDTSGDTTELYGTLGLFRTSGRRTTAPREVIADMFYLAPGRRGGTATGRLFAAALESVFDAGYDVLRLTVDPANATAFSLYRRVGSVCLRHTVAGADGNVELVNHVPLVLRTVAPHLDDTARAALRAITSFGSVTAPRGTDLGEDLETVDGMSFVRYRLRFGGYAVDALVDPLHNLVDRAVVTDPGGSEHVLSLPIVPRPRMIASSSVEVTAGSIRASVDTRDGLLRMFDDRAGITGPLLTSTLPNLHVDHLSGWRDSQPRTLDVQALGHTILVQERSENITLRAQFEVSPDGVRRTYALDCVGDSRSEWQADLFDTVGLRHGTVDVGDGPALIASGVELRDSSEIPAAAVQLDPNVDPIWQDPSRGVVLRYNGIRGGGLVTGTLLAHRVEPGTQTIAVTVEASVPRPTALLPASPLVEAASPVEAVPNTTIALDVERGVLARWRRDGSRVLSTPWPRTSAIGPDPARSGGLWVTVEPGRTDRDHGIGWGAAQSTRWSLCGQWLEGHEGLLRWSARHHTDTSHDLLAVEADARGSGDVVVWSTPTVARGARIGVRDGSGPENLLDLDRRFEIWTDELSVPTAAGVTLRIRNITGHDPEILVRATSSGLLVGCVTATSDVPALWEFDCTATASTLSLAG</sequence>
<reference evidence="2" key="1">
    <citation type="submission" date="2022-12" db="EMBL/GenBank/DDBJ databases">
        <authorList>
            <person name="Krivoruchko A.V."/>
            <person name="Elkin A."/>
        </authorList>
    </citation>
    <scope>NUCLEOTIDE SEQUENCE</scope>
    <source>
        <strain evidence="2">IEGM 1391</strain>
    </source>
</reference>
<evidence type="ECO:0000313" key="2">
    <source>
        <dbReference type="EMBL" id="MCZ4517154.1"/>
    </source>
</evidence>
<dbReference type="InterPro" id="IPR016181">
    <property type="entry name" value="Acyl_CoA_acyltransferase"/>
</dbReference>
<dbReference type="PROSITE" id="PS51186">
    <property type="entry name" value="GNAT"/>
    <property type="match status" value="1"/>
</dbReference>
<name>A0ABT4M867_9NOCA</name>
<accession>A0ABT4M867</accession>
<comment type="caution">
    <text evidence="2">The sequence shown here is derived from an EMBL/GenBank/DDBJ whole genome shotgun (WGS) entry which is preliminary data.</text>
</comment>
<dbReference type="Gene3D" id="3.40.630.30">
    <property type="match status" value="1"/>
</dbReference>
<dbReference type="EMBL" id="JAPWIJ010000001">
    <property type="protein sequence ID" value="MCZ4517154.1"/>
    <property type="molecule type" value="Genomic_DNA"/>
</dbReference>
<dbReference type="Proteomes" id="UP001081071">
    <property type="component" value="Unassembled WGS sequence"/>
</dbReference>
<keyword evidence="3" id="KW-1185">Reference proteome</keyword>
<protein>
    <recommendedName>
        <fullName evidence="1">N-acetyltransferase domain-containing protein</fullName>
    </recommendedName>
</protein>
<proteinExistence type="predicted"/>
<dbReference type="RefSeq" id="WP_269601763.1">
    <property type="nucleotide sequence ID" value="NZ_JAPWIJ010000001.1"/>
</dbReference>
<dbReference type="SUPFAM" id="SSF55729">
    <property type="entry name" value="Acyl-CoA N-acyltransferases (Nat)"/>
    <property type="match status" value="1"/>
</dbReference>
<organism evidence="2 3">
    <name type="scientific">Rhodococcus ruber</name>
    <dbReference type="NCBI Taxonomy" id="1830"/>
    <lineage>
        <taxon>Bacteria</taxon>
        <taxon>Bacillati</taxon>
        <taxon>Actinomycetota</taxon>
        <taxon>Actinomycetes</taxon>
        <taxon>Mycobacteriales</taxon>
        <taxon>Nocardiaceae</taxon>
        <taxon>Rhodococcus</taxon>
    </lineage>
</organism>
<gene>
    <name evidence="2" type="ORF">O4220_01405</name>
</gene>
<dbReference type="InterPro" id="IPR000182">
    <property type="entry name" value="GNAT_dom"/>
</dbReference>